<accession>A0A8H6EQG8</accession>
<evidence type="ECO:0000313" key="2">
    <source>
        <dbReference type="Proteomes" id="UP000568158"/>
    </source>
</evidence>
<dbReference type="AlphaFoldDB" id="A0A8H6EQG8"/>
<protein>
    <submittedName>
        <fullName evidence="1">Uncharacterized protein</fullName>
    </submittedName>
</protein>
<gene>
    <name evidence="1" type="ORF">HII12_004994</name>
</gene>
<dbReference type="Proteomes" id="UP000568158">
    <property type="component" value="Unassembled WGS sequence"/>
</dbReference>
<reference evidence="1 2" key="1">
    <citation type="journal article" date="2020" name="Appl. Microbiol. Biotechnol.">
        <title>Targeted gene deletion in Brettanomyces bruxellensis with an expression-free CRISPR-Cas9 system.</title>
        <authorList>
            <person name="Varela C."/>
            <person name="Bartel C."/>
            <person name="Onetto C."/>
            <person name="Borneman A."/>
        </authorList>
    </citation>
    <scope>NUCLEOTIDE SEQUENCE [LARGE SCALE GENOMIC DNA]</scope>
    <source>
        <strain evidence="1 2">AWRI1613</strain>
    </source>
</reference>
<organism evidence="1 2">
    <name type="scientific">Dekkera bruxellensis</name>
    <name type="common">Brettanomyces custersii</name>
    <dbReference type="NCBI Taxonomy" id="5007"/>
    <lineage>
        <taxon>Eukaryota</taxon>
        <taxon>Fungi</taxon>
        <taxon>Dikarya</taxon>
        <taxon>Ascomycota</taxon>
        <taxon>Saccharomycotina</taxon>
        <taxon>Pichiomycetes</taxon>
        <taxon>Pichiales</taxon>
        <taxon>Pichiaceae</taxon>
        <taxon>Brettanomyces</taxon>
    </lineage>
</organism>
<proteinExistence type="predicted"/>
<dbReference type="EMBL" id="JABCYN010000049">
    <property type="protein sequence ID" value="KAF6006595.1"/>
    <property type="molecule type" value="Genomic_DNA"/>
</dbReference>
<comment type="caution">
    <text evidence="1">The sequence shown here is derived from an EMBL/GenBank/DDBJ whole genome shotgun (WGS) entry which is preliminary data.</text>
</comment>
<sequence length="79" mass="8498">MNVKSSTRWQSPKEFIALIISIGQCVVKTQPHEFAAGNALRTVSALVRGEMSDSSASSSEDNAPVNTAMFHLLVPPPDK</sequence>
<name>A0A8H6EQG8_DEKBR</name>
<evidence type="ECO:0000313" key="1">
    <source>
        <dbReference type="EMBL" id="KAF6006595.1"/>
    </source>
</evidence>